<evidence type="ECO:0000313" key="2">
    <source>
        <dbReference type="Proteomes" id="UP000239549"/>
    </source>
</evidence>
<gene>
    <name evidence="1" type="ORF">DCCM_3634</name>
</gene>
<dbReference type="AlphaFoldDB" id="A0A2L2XJR7"/>
<sequence>MSYFPAVKSITAPRQLLAPGTKDRIQLNGCRESWFNIREPWVQKELFPLASLY</sequence>
<proteinExistence type="predicted"/>
<dbReference type="Proteomes" id="UP000239549">
    <property type="component" value="Unassembled WGS sequence"/>
</dbReference>
<evidence type="ECO:0000313" key="1">
    <source>
        <dbReference type="EMBL" id="GBF34516.1"/>
    </source>
</evidence>
<organism evidence="1 2">
    <name type="scientific">Desulfocucumis palustris</name>
    <dbReference type="NCBI Taxonomy" id="1898651"/>
    <lineage>
        <taxon>Bacteria</taxon>
        <taxon>Bacillati</taxon>
        <taxon>Bacillota</taxon>
        <taxon>Clostridia</taxon>
        <taxon>Eubacteriales</taxon>
        <taxon>Desulfocucumaceae</taxon>
        <taxon>Desulfocucumis</taxon>
    </lineage>
</organism>
<protein>
    <submittedName>
        <fullName evidence="1">Uncharacterized protein</fullName>
    </submittedName>
</protein>
<keyword evidence="2" id="KW-1185">Reference proteome</keyword>
<reference evidence="2" key="1">
    <citation type="submission" date="2018-02" db="EMBL/GenBank/DDBJ databases">
        <title>Genome sequence of Desulfocucumis palustris strain NAW-5.</title>
        <authorList>
            <person name="Watanabe M."/>
            <person name="Kojima H."/>
            <person name="Fukui M."/>
        </authorList>
    </citation>
    <scope>NUCLEOTIDE SEQUENCE [LARGE SCALE GENOMIC DNA]</scope>
    <source>
        <strain evidence="2">NAW-5</strain>
    </source>
</reference>
<name>A0A2L2XJR7_9FIRM</name>
<comment type="caution">
    <text evidence="1">The sequence shown here is derived from an EMBL/GenBank/DDBJ whole genome shotgun (WGS) entry which is preliminary data.</text>
</comment>
<dbReference type="EMBL" id="BFAV01000141">
    <property type="protein sequence ID" value="GBF34516.1"/>
    <property type="molecule type" value="Genomic_DNA"/>
</dbReference>
<accession>A0A2L2XJR7</accession>